<keyword evidence="2" id="KW-1185">Reference proteome</keyword>
<evidence type="ECO:0000313" key="1">
    <source>
        <dbReference type="EMBL" id="KAJ8312771.1"/>
    </source>
</evidence>
<gene>
    <name evidence="1" type="ORF">KUTeg_010144</name>
</gene>
<comment type="caution">
    <text evidence="1">The sequence shown here is derived from an EMBL/GenBank/DDBJ whole genome shotgun (WGS) entry which is preliminary data.</text>
</comment>
<sequence length="180" mass="20876">MAKYESYGMIYIDPYRDLNHTVRFVPAFISERDGMVQFPIKDRNGMTGNQASQDSRDSQLQKNLNLDTQNSALKEPQIKVRSISVKTFVQDLHIPQFFGVLSIDTKGVGDLVIHGFISLGFRPAYIIYEHESEETWEAAAKYFAGKEYKCLTRRGKNFILEHIPKSKRKDNLNSYMYNFF</sequence>
<evidence type="ECO:0008006" key="3">
    <source>
        <dbReference type="Google" id="ProtNLM"/>
    </source>
</evidence>
<name>A0ABQ9F5W6_TEGGR</name>
<protein>
    <recommendedName>
        <fullName evidence="3">Methyltransferase FkbM domain-containing protein</fullName>
    </recommendedName>
</protein>
<evidence type="ECO:0000313" key="2">
    <source>
        <dbReference type="Proteomes" id="UP001217089"/>
    </source>
</evidence>
<organism evidence="1 2">
    <name type="scientific">Tegillarca granosa</name>
    <name type="common">Malaysian cockle</name>
    <name type="synonym">Anadara granosa</name>
    <dbReference type="NCBI Taxonomy" id="220873"/>
    <lineage>
        <taxon>Eukaryota</taxon>
        <taxon>Metazoa</taxon>
        <taxon>Spiralia</taxon>
        <taxon>Lophotrochozoa</taxon>
        <taxon>Mollusca</taxon>
        <taxon>Bivalvia</taxon>
        <taxon>Autobranchia</taxon>
        <taxon>Pteriomorphia</taxon>
        <taxon>Arcoida</taxon>
        <taxon>Arcoidea</taxon>
        <taxon>Arcidae</taxon>
        <taxon>Tegillarca</taxon>
    </lineage>
</organism>
<accession>A0ABQ9F5W6</accession>
<reference evidence="1 2" key="1">
    <citation type="submission" date="2022-12" db="EMBL/GenBank/DDBJ databases">
        <title>Chromosome-level genome of Tegillarca granosa.</title>
        <authorList>
            <person name="Kim J."/>
        </authorList>
    </citation>
    <scope>NUCLEOTIDE SEQUENCE [LARGE SCALE GENOMIC DNA]</scope>
    <source>
        <strain evidence="1">Teg-2019</strain>
        <tissue evidence="1">Adductor muscle</tissue>
    </source>
</reference>
<dbReference type="EMBL" id="JARBDR010000440">
    <property type="protein sequence ID" value="KAJ8312771.1"/>
    <property type="molecule type" value="Genomic_DNA"/>
</dbReference>
<proteinExistence type="predicted"/>
<dbReference type="Proteomes" id="UP001217089">
    <property type="component" value="Unassembled WGS sequence"/>
</dbReference>